<dbReference type="AlphaFoldDB" id="A0AAV5TFC9"/>
<gene>
    <name evidence="3" type="ORF">PENTCL1PPCAC_15672</name>
</gene>
<keyword evidence="1" id="KW-0472">Membrane</keyword>
<sequence>MGDFDWSQGYQLAAGILFPMALVGFLCNVSVVVFLNSMPSLKNSFGSLTFSQVSVDSVHQLLLAFFLAQTIYLRKDWMYEISHHFGFATLLAYQLCCLSHVCLSINRFVAVYAPLAYSKIQQSETNQSNLDLNLIEPIGILSTFSVDCWFYLPFGTWIYTFKDNPACNKVKWFGDFTLNSISVLIVAILDVACIIRVHGINMKQNDAVSAQRRSRELNLVYQAALQGIFFITELVTYFILSSYVQNKWQAYGLTTISWCLVNGMDG</sequence>
<feature type="transmembrane region" description="Helical" evidence="1">
    <location>
        <begin position="12"/>
        <end position="35"/>
    </location>
</feature>
<keyword evidence="4" id="KW-1185">Reference proteome</keyword>
<dbReference type="Proteomes" id="UP001432027">
    <property type="component" value="Unassembled WGS sequence"/>
</dbReference>
<accession>A0AAV5TFC9</accession>
<feature type="domain" description="7TM GPCR serpentine receptor class x (Srx)" evidence="2">
    <location>
        <begin position="18"/>
        <end position="266"/>
    </location>
</feature>
<dbReference type="PANTHER" id="PTHR23017:SF44">
    <property type="entry name" value="G-PROTEIN COUPLED RECEPTORS FAMILY 1 PROFILE DOMAIN-CONTAINING PROTEIN"/>
    <property type="match status" value="1"/>
</dbReference>
<dbReference type="Pfam" id="PF10328">
    <property type="entry name" value="7TM_GPCR_Srx"/>
    <property type="match status" value="1"/>
</dbReference>
<keyword evidence="1" id="KW-1133">Transmembrane helix</keyword>
<dbReference type="InterPro" id="IPR019430">
    <property type="entry name" value="7TM_GPCR_serpentine_rcpt_Srx"/>
</dbReference>
<dbReference type="EMBL" id="BTSX01000004">
    <property type="protein sequence ID" value="GMS93497.1"/>
    <property type="molecule type" value="Genomic_DNA"/>
</dbReference>
<dbReference type="Gene3D" id="1.20.1070.10">
    <property type="entry name" value="Rhodopsin 7-helix transmembrane proteins"/>
    <property type="match status" value="1"/>
</dbReference>
<evidence type="ECO:0000256" key="1">
    <source>
        <dbReference type="SAM" id="Phobius"/>
    </source>
</evidence>
<comment type="caution">
    <text evidence="3">The sequence shown here is derived from an EMBL/GenBank/DDBJ whole genome shotgun (WGS) entry which is preliminary data.</text>
</comment>
<feature type="transmembrane region" description="Helical" evidence="1">
    <location>
        <begin position="180"/>
        <end position="198"/>
    </location>
</feature>
<evidence type="ECO:0000259" key="2">
    <source>
        <dbReference type="Pfam" id="PF10328"/>
    </source>
</evidence>
<protein>
    <recommendedName>
        <fullName evidence="2">7TM GPCR serpentine receptor class x (Srx) domain-containing protein</fullName>
    </recommendedName>
</protein>
<proteinExistence type="predicted"/>
<reference evidence="3" key="1">
    <citation type="submission" date="2023-10" db="EMBL/GenBank/DDBJ databases">
        <title>Genome assembly of Pristionchus species.</title>
        <authorList>
            <person name="Yoshida K."/>
            <person name="Sommer R.J."/>
        </authorList>
    </citation>
    <scope>NUCLEOTIDE SEQUENCE</scope>
    <source>
        <strain evidence="3">RS0144</strain>
    </source>
</reference>
<feature type="transmembrane region" description="Helical" evidence="1">
    <location>
        <begin position="92"/>
        <end position="117"/>
    </location>
</feature>
<organism evidence="3 4">
    <name type="scientific">Pristionchus entomophagus</name>
    <dbReference type="NCBI Taxonomy" id="358040"/>
    <lineage>
        <taxon>Eukaryota</taxon>
        <taxon>Metazoa</taxon>
        <taxon>Ecdysozoa</taxon>
        <taxon>Nematoda</taxon>
        <taxon>Chromadorea</taxon>
        <taxon>Rhabditida</taxon>
        <taxon>Rhabditina</taxon>
        <taxon>Diplogasteromorpha</taxon>
        <taxon>Diplogasteroidea</taxon>
        <taxon>Neodiplogasteridae</taxon>
        <taxon>Pristionchus</taxon>
    </lineage>
</organism>
<evidence type="ECO:0000313" key="3">
    <source>
        <dbReference type="EMBL" id="GMS93497.1"/>
    </source>
</evidence>
<keyword evidence="1" id="KW-0812">Transmembrane</keyword>
<name>A0AAV5TFC9_9BILA</name>
<dbReference type="SUPFAM" id="SSF81321">
    <property type="entry name" value="Family A G protein-coupled receptor-like"/>
    <property type="match status" value="1"/>
</dbReference>
<dbReference type="PANTHER" id="PTHR23017">
    <property type="entry name" value="SERPENTINE RECEPTOR, CLASS X"/>
    <property type="match status" value="1"/>
</dbReference>
<feature type="transmembrane region" description="Helical" evidence="1">
    <location>
        <begin position="138"/>
        <end position="160"/>
    </location>
</feature>
<feature type="non-terminal residue" evidence="3">
    <location>
        <position position="266"/>
    </location>
</feature>
<feature type="transmembrane region" description="Helical" evidence="1">
    <location>
        <begin position="219"/>
        <end position="240"/>
    </location>
</feature>
<evidence type="ECO:0000313" key="4">
    <source>
        <dbReference type="Proteomes" id="UP001432027"/>
    </source>
</evidence>